<protein>
    <recommendedName>
        <fullName evidence="2">DUF6824 domain-containing protein</fullName>
    </recommendedName>
</protein>
<dbReference type="EMBL" id="CAKOGP040001224">
    <property type="protein sequence ID" value="CAJ1944447.1"/>
    <property type="molecule type" value="Genomic_DNA"/>
</dbReference>
<comment type="caution">
    <text evidence="3">The sequence shown here is derived from an EMBL/GenBank/DDBJ whole genome shotgun (WGS) entry which is preliminary data.</text>
</comment>
<keyword evidence="4" id="KW-1185">Reference proteome</keyword>
<dbReference type="Pfam" id="PF20710">
    <property type="entry name" value="DUF6824"/>
    <property type="match status" value="1"/>
</dbReference>
<dbReference type="InterPro" id="IPR049227">
    <property type="entry name" value="DUF6824"/>
</dbReference>
<name>A0AAD2CRX7_9STRA</name>
<dbReference type="AlphaFoldDB" id="A0AAD2CRX7"/>
<dbReference type="Gene3D" id="3.40.525.10">
    <property type="entry name" value="CRAL-TRIO lipid binding domain"/>
    <property type="match status" value="1"/>
</dbReference>
<feature type="domain" description="DUF6824" evidence="2">
    <location>
        <begin position="333"/>
        <end position="413"/>
    </location>
</feature>
<proteinExistence type="predicted"/>
<evidence type="ECO:0000256" key="1">
    <source>
        <dbReference type="SAM" id="MobiDB-lite"/>
    </source>
</evidence>
<feature type="region of interest" description="Disordered" evidence="1">
    <location>
        <begin position="1"/>
        <end position="22"/>
    </location>
</feature>
<gene>
    <name evidence="3" type="ORF">CYCCA115_LOCUS8892</name>
</gene>
<dbReference type="Proteomes" id="UP001295423">
    <property type="component" value="Unassembled WGS sequence"/>
</dbReference>
<sequence length="426" mass="48777">MEDPMTATDISPSDGIPTIDPSPDSVDALLSTELYELSLIERDQVLEDIHGIRAEVTETPELIASSLEKLEGEIKQIRSKSEYDYAYAIDPQYMRKPEFRLRFLKATSFDAKAAANKIVNHFALKTELFGKDKVARDISQDDLDKKDLECLLCGYQQVLPVRDRAGRGVFLFLPYLKTDLDIKHKLRSLFYSMMVHLEDEEIQKKGVVSIVYLVGSQIDRQAAWAEPRLMSIMPMRECAVHICYDNVLLSPIVALARFAVGTLTRLRMRTNFGPFQDCVDGLMTYGIPTYALPFDEDGKASNEDHKIYWEKRRQHERRTTRGAKFIAFPGPNDVLVGRGKLCQNHIGSVRYRSLVEKYKDRYDRSSNFDKTAIAFMIIKIVKESTGRFLKEDSEGWIEVDDNKARAKTSHLFRTLRYSQSARAMSN</sequence>
<reference evidence="3" key="1">
    <citation type="submission" date="2023-08" db="EMBL/GenBank/DDBJ databases">
        <authorList>
            <person name="Audoor S."/>
            <person name="Bilcke G."/>
        </authorList>
    </citation>
    <scope>NUCLEOTIDE SEQUENCE</scope>
</reference>
<accession>A0AAD2CRX7</accession>
<dbReference type="InterPro" id="IPR036865">
    <property type="entry name" value="CRAL-TRIO_dom_sf"/>
</dbReference>
<evidence type="ECO:0000313" key="3">
    <source>
        <dbReference type="EMBL" id="CAJ1944447.1"/>
    </source>
</evidence>
<evidence type="ECO:0000313" key="4">
    <source>
        <dbReference type="Proteomes" id="UP001295423"/>
    </source>
</evidence>
<organism evidence="3 4">
    <name type="scientific">Cylindrotheca closterium</name>
    <dbReference type="NCBI Taxonomy" id="2856"/>
    <lineage>
        <taxon>Eukaryota</taxon>
        <taxon>Sar</taxon>
        <taxon>Stramenopiles</taxon>
        <taxon>Ochrophyta</taxon>
        <taxon>Bacillariophyta</taxon>
        <taxon>Bacillariophyceae</taxon>
        <taxon>Bacillariophycidae</taxon>
        <taxon>Bacillariales</taxon>
        <taxon>Bacillariaceae</taxon>
        <taxon>Cylindrotheca</taxon>
    </lineage>
</organism>
<evidence type="ECO:0000259" key="2">
    <source>
        <dbReference type="Pfam" id="PF20710"/>
    </source>
</evidence>